<proteinExistence type="predicted"/>
<dbReference type="InterPro" id="IPR044992">
    <property type="entry name" value="ChyE-like"/>
</dbReference>
<dbReference type="PROSITE" id="PS51273">
    <property type="entry name" value="GATASE_TYPE_1"/>
    <property type="match status" value="1"/>
</dbReference>
<dbReference type="PANTHER" id="PTHR42695">
    <property type="entry name" value="GLUTAMINE AMIDOTRANSFERASE YLR126C-RELATED"/>
    <property type="match status" value="1"/>
</dbReference>
<dbReference type="PANTHER" id="PTHR42695:SF5">
    <property type="entry name" value="GLUTAMINE AMIDOTRANSFERASE YLR126C-RELATED"/>
    <property type="match status" value="1"/>
</dbReference>
<dbReference type="OrthoDB" id="9813383at2"/>
<sequence>MRIAILETGKPPADLAGRFGTYPEMFADLLGPGFETVTYDVAAGELPARPEDYPAYLVTGSPAGVYEDHPWIDPLKAFLRAAKGKARIVGICFGHQIMAEAFGGKVEKSERGWGVGLQTLDVQARRPFMNGEAAVSVPASHQDQIVVPPPHAEVLAGNDFSPFGMLAYTDQPALSMQFHPEFDPAFAKALVESRRARLPDPDAAIASLDRPNDSACVGGWIRSFLKEEPA</sequence>
<evidence type="ECO:0000313" key="2">
    <source>
        <dbReference type="EMBL" id="PSJ37631.1"/>
    </source>
</evidence>
<dbReference type="AlphaFoldDB" id="A0A2P7QI44"/>
<dbReference type="Pfam" id="PF00117">
    <property type="entry name" value="GATase"/>
    <property type="match status" value="1"/>
</dbReference>
<evidence type="ECO:0000313" key="3">
    <source>
        <dbReference type="Proteomes" id="UP000241167"/>
    </source>
</evidence>
<dbReference type="GO" id="GO:0005829">
    <property type="term" value="C:cytosol"/>
    <property type="evidence" value="ECO:0007669"/>
    <property type="project" value="TreeGrafter"/>
</dbReference>
<evidence type="ECO:0000259" key="1">
    <source>
        <dbReference type="Pfam" id="PF00117"/>
    </source>
</evidence>
<accession>A0A2P7QI44</accession>
<dbReference type="InterPro" id="IPR029062">
    <property type="entry name" value="Class_I_gatase-like"/>
</dbReference>
<keyword evidence="3" id="KW-1185">Reference proteome</keyword>
<organism evidence="2 3">
    <name type="scientific">Allosphingosinicella deserti</name>
    <dbReference type="NCBI Taxonomy" id="2116704"/>
    <lineage>
        <taxon>Bacteria</taxon>
        <taxon>Pseudomonadati</taxon>
        <taxon>Pseudomonadota</taxon>
        <taxon>Alphaproteobacteria</taxon>
        <taxon>Sphingomonadales</taxon>
        <taxon>Sphingomonadaceae</taxon>
        <taxon>Allosphingosinicella</taxon>
    </lineage>
</organism>
<dbReference type="SUPFAM" id="SSF52317">
    <property type="entry name" value="Class I glutamine amidotransferase-like"/>
    <property type="match status" value="1"/>
</dbReference>
<comment type="caution">
    <text evidence="2">The sequence shown here is derived from an EMBL/GenBank/DDBJ whole genome shotgun (WGS) entry which is preliminary data.</text>
</comment>
<dbReference type="InterPro" id="IPR017926">
    <property type="entry name" value="GATASE"/>
</dbReference>
<dbReference type="Proteomes" id="UP000241167">
    <property type="component" value="Unassembled WGS sequence"/>
</dbReference>
<dbReference type="EMBL" id="PXYI01000008">
    <property type="protein sequence ID" value="PSJ37631.1"/>
    <property type="molecule type" value="Genomic_DNA"/>
</dbReference>
<protein>
    <submittedName>
        <fullName evidence="2">GMP synthase</fullName>
    </submittedName>
</protein>
<name>A0A2P7QI44_9SPHN</name>
<dbReference type="CDD" id="cd01741">
    <property type="entry name" value="GATase1_1"/>
    <property type="match status" value="1"/>
</dbReference>
<dbReference type="RefSeq" id="WP_106515073.1">
    <property type="nucleotide sequence ID" value="NZ_PXYI01000008.1"/>
</dbReference>
<gene>
    <name evidence="2" type="ORF">C7I55_21410</name>
</gene>
<feature type="domain" description="Glutamine amidotransferase" evidence="1">
    <location>
        <begin position="50"/>
        <end position="184"/>
    </location>
</feature>
<reference evidence="2 3" key="1">
    <citation type="submission" date="2018-03" db="EMBL/GenBank/DDBJ databases">
        <title>The draft genome of Sphingosinicella sp. GL-C-18.</title>
        <authorList>
            <person name="Liu L."/>
            <person name="Li L."/>
            <person name="Liang L."/>
            <person name="Zhang X."/>
            <person name="Wang T."/>
        </authorList>
    </citation>
    <scope>NUCLEOTIDE SEQUENCE [LARGE SCALE GENOMIC DNA]</scope>
    <source>
        <strain evidence="2 3">GL-C-18</strain>
    </source>
</reference>
<dbReference type="Gene3D" id="3.40.50.880">
    <property type="match status" value="1"/>
</dbReference>